<feature type="non-terminal residue" evidence="2">
    <location>
        <position position="1"/>
    </location>
</feature>
<evidence type="ECO:0000313" key="2">
    <source>
        <dbReference type="EMBL" id="MFC0202626.1"/>
    </source>
</evidence>
<proteinExistence type="inferred from homology"/>
<dbReference type="Proteomes" id="UP001589795">
    <property type="component" value="Unassembled WGS sequence"/>
</dbReference>
<dbReference type="EMBL" id="JBHLWQ010000214">
    <property type="protein sequence ID" value="MFC0202626.1"/>
    <property type="molecule type" value="Genomic_DNA"/>
</dbReference>
<reference evidence="2 3" key="1">
    <citation type="submission" date="2024-09" db="EMBL/GenBank/DDBJ databases">
        <authorList>
            <person name="Sun Q."/>
            <person name="Mori K."/>
        </authorList>
    </citation>
    <scope>NUCLEOTIDE SEQUENCE [LARGE SCALE GENOMIC DNA]</scope>
    <source>
        <strain evidence="2 3">CCM 7904</strain>
    </source>
</reference>
<dbReference type="PANTHER" id="PTHR37936">
    <property type="entry name" value="TRANSPOSASE INSC FOR INSERTION ELEMENT IS2A-RELATED"/>
    <property type="match status" value="1"/>
</dbReference>
<protein>
    <submittedName>
        <fullName evidence="2">Transposase</fullName>
    </submittedName>
</protein>
<comment type="caution">
    <text evidence="2">The sequence shown here is derived from an EMBL/GenBank/DDBJ whole genome shotgun (WGS) entry which is preliminary data.</text>
</comment>
<name>A0ABV6CTP1_9RHOB</name>
<dbReference type="Gene3D" id="1.10.10.10">
    <property type="entry name" value="Winged helix-like DNA-binding domain superfamily/Winged helix DNA-binding domain"/>
    <property type="match status" value="1"/>
</dbReference>
<dbReference type="SUPFAM" id="SSF48295">
    <property type="entry name" value="TrpR-like"/>
    <property type="match status" value="1"/>
</dbReference>
<dbReference type="NCBIfam" id="NF047595">
    <property type="entry name" value="IS66_ISRel24_TnpA"/>
    <property type="match status" value="1"/>
</dbReference>
<accession>A0ABV6CTP1</accession>
<dbReference type="InterPro" id="IPR002514">
    <property type="entry name" value="Transposase_8"/>
</dbReference>
<dbReference type="PANTHER" id="PTHR37936:SF3">
    <property type="entry name" value="TRANSPOSASE INSC FOR INSERTION ELEMENT IS2A-RELATED"/>
    <property type="match status" value="1"/>
</dbReference>
<dbReference type="RefSeq" id="WP_378927383.1">
    <property type="nucleotide sequence ID" value="NZ_JBHLWQ010000214.1"/>
</dbReference>
<sequence>RPVGVRFAMCAKNSFLTSLGVEIYASGHRRWPDEVKARVVADTLEPGATVNAVADRYGVQPNQLSAWRGLAKQGKLVLPALSTEEPVFVPLVVCDPPPAAPFCDRSPGDKRIRIVIGEVTLELAADTPAVRLAEIVRALGAAGC</sequence>
<evidence type="ECO:0000313" key="3">
    <source>
        <dbReference type="Proteomes" id="UP001589795"/>
    </source>
</evidence>
<gene>
    <name evidence="2" type="ORF">ACFFIZ_20525</name>
</gene>
<keyword evidence="3" id="KW-1185">Reference proteome</keyword>
<dbReference type="Pfam" id="PF01527">
    <property type="entry name" value="HTH_Tnp_1"/>
    <property type="match status" value="1"/>
</dbReference>
<organism evidence="2 3">
    <name type="scientific">Paracoccus rhizosphaerae</name>
    <dbReference type="NCBI Taxonomy" id="1133347"/>
    <lineage>
        <taxon>Bacteria</taxon>
        <taxon>Pseudomonadati</taxon>
        <taxon>Pseudomonadota</taxon>
        <taxon>Alphaproteobacteria</taxon>
        <taxon>Rhodobacterales</taxon>
        <taxon>Paracoccaceae</taxon>
        <taxon>Paracoccus</taxon>
    </lineage>
</organism>
<evidence type="ECO:0000256" key="1">
    <source>
        <dbReference type="ARBA" id="ARBA00009964"/>
    </source>
</evidence>
<dbReference type="InterPro" id="IPR010921">
    <property type="entry name" value="Trp_repressor/repl_initiator"/>
</dbReference>
<comment type="similarity">
    <text evidence="1">Belongs to the transposase 8 family.</text>
</comment>
<dbReference type="InterPro" id="IPR036388">
    <property type="entry name" value="WH-like_DNA-bd_sf"/>
</dbReference>